<dbReference type="KEGG" id="mbah:HYN46_14450"/>
<feature type="compositionally biased region" description="Low complexity" evidence="1">
    <location>
        <begin position="370"/>
        <end position="393"/>
    </location>
</feature>
<name>A0A345P9H3_9GAMM</name>
<evidence type="ECO:0000256" key="1">
    <source>
        <dbReference type="SAM" id="MobiDB-lite"/>
    </source>
</evidence>
<keyword evidence="3" id="KW-1185">Reference proteome</keyword>
<protein>
    <submittedName>
        <fullName evidence="2">Uncharacterized protein</fullName>
    </submittedName>
</protein>
<dbReference type="Proteomes" id="UP000253940">
    <property type="component" value="Chromosome"/>
</dbReference>
<feature type="region of interest" description="Disordered" evidence="1">
    <location>
        <begin position="339"/>
        <end position="393"/>
    </location>
</feature>
<organism evidence="2 3">
    <name type="scientific">Aquirhabdus parva</name>
    <dbReference type="NCBI Taxonomy" id="2283318"/>
    <lineage>
        <taxon>Bacteria</taxon>
        <taxon>Pseudomonadati</taxon>
        <taxon>Pseudomonadota</taxon>
        <taxon>Gammaproteobacteria</taxon>
        <taxon>Moraxellales</taxon>
        <taxon>Moraxellaceae</taxon>
        <taxon>Aquirhabdus</taxon>
    </lineage>
</organism>
<evidence type="ECO:0000313" key="2">
    <source>
        <dbReference type="EMBL" id="AXI03932.1"/>
    </source>
</evidence>
<evidence type="ECO:0000313" key="3">
    <source>
        <dbReference type="Proteomes" id="UP000253940"/>
    </source>
</evidence>
<reference evidence="2 3" key="1">
    <citation type="submission" date="2018-07" db="EMBL/GenBank/DDBJ databases">
        <title>Genome sequencing of Moraxellaceae gen. HYN0046.</title>
        <authorList>
            <person name="Kim M."/>
            <person name="Yi H."/>
        </authorList>
    </citation>
    <scope>NUCLEOTIDE SEQUENCE [LARGE SCALE GENOMIC DNA]</scope>
    <source>
        <strain evidence="2 3">HYN0046</strain>
    </source>
</reference>
<dbReference type="OrthoDB" id="6316177at2"/>
<proteinExistence type="predicted"/>
<dbReference type="EMBL" id="CP031222">
    <property type="protein sequence ID" value="AXI03932.1"/>
    <property type="molecule type" value="Genomic_DNA"/>
</dbReference>
<gene>
    <name evidence="2" type="ORF">HYN46_14450</name>
</gene>
<accession>A0A345P9H3</accession>
<sequence>MVGYAAGSWFLSGKVSSDRLGFEMFCCDVNCYDRALGVGYVNERVRCMRKRFSGVLLVAWMGMQSAAACETLLPQFTYRYDDTAQKTYAINGYNEQAIQLNRGYKEVVQQTSADRVLRFGSDGIHAYFFEKPIIGASDYASLTPILNGSMAESHRYGWRYYQDRTAYYAAEDTGSQVVLHRLAPRKSEAQRLAQGVLIVGDQAFSEQQKLPFKGSHFATQHVQEDFYLISDGKTTYAPTALAHNEVDEWQTWYGQLGWVKIANLPILTILGSIENIHFECGETHYLYDVIYDLQGKIAVNQNLTSIASPTYISPPAKSTSAAVSGSTLDPFNLKTSRAKTSRLETAAPSPSRPSRFTDPFTSPPTPSTPSPSASAPTSPAPSAASTTPTSNAATGRDELLFNFTPYLFRYRLIPTIMAEQAGIALKPEVQSALYSDRYQLFLGGHEYELKGY</sequence>
<dbReference type="AlphaFoldDB" id="A0A345P9H3"/>